<keyword evidence="1" id="KW-0175">Coiled coil</keyword>
<dbReference type="AlphaFoldDB" id="A0A0G0Q208"/>
<dbReference type="EMBL" id="LBWG01000007">
    <property type="protein sequence ID" value="KKR04470.1"/>
    <property type="molecule type" value="Genomic_DNA"/>
</dbReference>
<accession>A0A0G0Q208</accession>
<evidence type="ECO:0000313" key="3">
    <source>
        <dbReference type="Proteomes" id="UP000033935"/>
    </source>
</evidence>
<sequence>MKFEENPLFLKKKYDLHASTEVASAAQRTEKRQKMEAPFSQNPEIRIQNYLDRFQELLNRENLEDRERGIKALKKVLHKKFVIKPDEIPKSWFEWRRSIGGDNKEQLTDEALTQAVIIDQESTMDRWINYLSSEHAAYPDWFKYWVMRNALSMGDYDKQNRRFNKRSKGTVYAFPELDHKALRLVFDSLSKKMSKEYLEIEHEIKQIKDRKKEVEKTDKIPQDIQQHFEDNVSKETVLQVYARIIDQLEVKKTKTIRPIDSLKEGSAELNDLAQRLLTEDFSKLYVWAIEQSQPVSREILRNTKGEWVPYEQNSDYMNLVHSLEGHHTDWCTAKEGTARLHIGLGDFYVFYSQDEEKKYTIPRVAIRMHGSGNISEVRGIGDEQNLDPYIIETLEKKLKDFPDGKRYEKKLKGVKGLRTIDEKIDRGEKLNREDLVFLYELNEVIEGFGEVENSEAQWHDPHIAELIKTRDKRADIQVIFGYAKEEVAASGREITEQTKIYAGPLEPGVLDRLPEGIEIYLSFPDKKIRSKVTLNVETKSLEETFQMLKDRGVRISSQAKEVMKNLDFIMSKETETMNVVAVTLADLGFSKKAKTQEVYAKAKALGLEPCPAHAAFYYDHFEHNGERSFFNLAMDPISVSEGENTVFFSIFSQDEDVRISTTMFDDDQWSPSDTFLFRC</sequence>
<organism evidence="2 3">
    <name type="scientific">Candidatus Uhrbacteria bacterium GW2011_GWF2_39_13</name>
    <dbReference type="NCBI Taxonomy" id="1618995"/>
    <lineage>
        <taxon>Bacteria</taxon>
        <taxon>Candidatus Uhriibacteriota</taxon>
    </lineage>
</organism>
<evidence type="ECO:0000313" key="2">
    <source>
        <dbReference type="EMBL" id="KKR04470.1"/>
    </source>
</evidence>
<name>A0A0G0Q208_9BACT</name>
<proteinExistence type="predicted"/>
<feature type="coiled-coil region" evidence="1">
    <location>
        <begin position="190"/>
        <end position="217"/>
    </location>
</feature>
<reference evidence="2 3" key="1">
    <citation type="journal article" date="2015" name="Nature">
        <title>rRNA introns, odd ribosomes, and small enigmatic genomes across a large radiation of phyla.</title>
        <authorList>
            <person name="Brown C.T."/>
            <person name="Hug L.A."/>
            <person name="Thomas B.C."/>
            <person name="Sharon I."/>
            <person name="Castelle C.J."/>
            <person name="Singh A."/>
            <person name="Wilkins M.J."/>
            <person name="Williams K.H."/>
            <person name="Banfield J.F."/>
        </authorList>
    </citation>
    <scope>NUCLEOTIDE SEQUENCE [LARGE SCALE GENOMIC DNA]</scope>
</reference>
<dbReference type="Proteomes" id="UP000033935">
    <property type="component" value="Unassembled WGS sequence"/>
</dbReference>
<evidence type="ECO:0000256" key="1">
    <source>
        <dbReference type="SAM" id="Coils"/>
    </source>
</evidence>
<protein>
    <submittedName>
        <fullName evidence="2">Uncharacterized protein</fullName>
    </submittedName>
</protein>
<comment type="caution">
    <text evidence="2">The sequence shown here is derived from an EMBL/GenBank/DDBJ whole genome shotgun (WGS) entry which is preliminary data.</text>
</comment>
<gene>
    <name evidence="2" type="ORF">UT30_C0007G0026</name>
</gene>